<reference evidence="1" key="1">
    <citation type="submission" date="2023-07" db="EMBL/GenBank/DDBJ databases">
        <authorList>
            <consortium name="AG Swart"/>
            <person name="Singh M."/>
            <person name="Singh A."/>
            <person name="Seah K."/>
            <person name="Emmerich C."/>
        </authorList>
    </citation>
    <scope>NUCLEOTIDE SEQUENCE</scope>
    <source>
        <strain evidence="1">DP1</strain>
    </source>
</reference>
<name>A0AAD2D768_EUPCR</name>
<proteinExistence type="predicted"/>
<evidence type="ECO:0000313" key="2">
    <source>
        <dbReference type="Proteomes" id="UP001295684"/>
    </source>
</evidence>
<protein>
    <submittedName>
        <fullName evidence="1">Uncharacterized protein</fullName>
    </submittedName>
</protein>
<keyword evidence="2" id="KW-1185">Reference proteome</keyword>
<organism evidence="1 2">
    <name type="scientific">Euplotes crassus</name>
    <dbReference type="NCBI Taxonomy" id="5936"/>
    <lineage>
        <taxon>Eukaryota</taxon>
        <taxon>Sar</taxon>
        <taxon>Alveolata</taxon>
        <taxon>Ciliophora</taxon>
        <taxon>Intramacronucleata</taxon>
        <taxon>Spirotrichea</taxon>
        <taxon>Hypotrichia</taxon>
        <taxon>Euplotida</taxon>
        <taxon>Euplotidae</taxon>
        <taxon>Moneuplotes</taxon>
    </lineage>
</organism>
<accession>A0AAD2D768</accession>
<dbReference type="AlphaFoldDB" id="A0AAD2D768"/>
<gene>
    <name evidence="1" type="ORF">ECRASSUSDP1_LOCUS24753</name>
</gene>
<dbReference type="Proteomes" id="UP001295684">
    <property type="component" value="Unassembled WGS sequence"/>
</dbReference>
<sequence>MQESGPRCPSRLWRPLDDFGFSAIVLSGTTNGDHSYFKADDYRRLRNLVNGLANVKGMEEAHLDIEFNDSGMERHRVEEIFNEAGLNKIRFHGL</sequence>
<comment type="caution">
    <text evidence="1">The sequence shown here is derived from an EMBL/GenBank/DDBJ whole genome shotgun (WGS) entry which is preliminary data.</text>
</comment>
<evidence type="ECO:0000313" key="1">
    <source>
        <dbReference type="EMBL" id="CAI2383257.1"/>
    </source>
</evidence>
<dbReference type="EMBL" id="CAMPGE010025508">
    <property type="protein sequence ID" value="CAI2383257.1"/>
    <property type="molecule type" value="Genomic_DNA"/>
</dbReference>